<dbReference type="NCBIfam" id="NF005687">
    <property type="entry name" value="PRK07487.1"/>
    <property type="match status" value="1"/>
</dbReference>
<dbReference type="RefSeq" id="WP_152201941.1">
    <property type="nucleotide sequence ID" value="NZ_VUKF01000009.1"/>
</dbReference>
<reference evidence="4 5" key="1">
    <citation type="submission" date="2019-10" db="EMBL/GenBank/DDBJ databases">
        <title>Georgenia wutianyii sp. nov. and Georgenia yuyongxinii sp. nov. isolated from plateau pika (Ochotona curzoniae) in the Qinghai-Tibet plateau of China.</title>
        <authorList>
            <person name="Tian Z."/>
        </authorList>
    </citation>
    <scope>NUCLEOTIDE SEQUENCE [LARGE SCALE GENOMIC DNA]</scope>
    <source>
        <strain evidence="4 5">DSM 21501</strain>
    </source>
</reference>
<dbReference type="InterPro" id="IPR020556">
    <property type="entry name" value="Amidase_CS"/>
</dbReference>
<evidence type="ECO:0000256" key="1">
    <source>
        <dbReference type="ARBA" id="ARBA00009199"/>
    </source>
</evidence>
<evidence type="ECO:0000256" key="2">
    <source>
        <dbReference type="SAM" id="MobiDB-lite"/>
    </source>
</evidence>
<dbReference type="PANTHER" id="PTHR11895">
    <property type="entry name" value="TRANSAMIDASE"/>
    <property type="match status" value="1"/>
</dbReference>
<feature type="domain" description="Amidase" evidence="3">
    <location>
        <begin position="26"/>
        <end position="452"/>
    </location>
</feature>
<dbReference type="OrthoDB" id="182039at2"/>
<evidence type="ECO:0000259" key="3">
    <source>
        <dbReference type="Pfam" id="PF01425"/>
    </source>
</evidence>
<gene>
    <name evidence="4" type="ORF">GB883_00905</name>
</gene>
<evidence type="ECO:0000313" key="5">
    <source>
        <dbReference type="Proteomes" id="UP000451860"/>
    </source>
</evidence>
<dbReference type="SUPFAM" id="SSF75304">
    <property type="entry name" value="Amidase signature (AS) enzymes"/>
    <property type="match status" value="1"/>
</dbReference>
<dbReference type="InterPro" id="IPR023631">
    <property type="entry name" value="Amidase_dom"/>
</dbReference>
<dbReference type="AlphaFoldDB" id="A0A7J5UUM8"/>
<dbReference type="Pfam" id="PF01425">
    <property type="entry name" value="Amidase"/>
    <property type="match status" value="1"/>
</dbReference>
<comment type="caution">
    <text evidence="4">The sequence shown here is derived from an EMBL/GenBank/DDBJ whole genome shotgun (WGS) entry which is preliminary data.</text>
</comment>
<accession>A0A7J5UUM8</accession>
<feature type="region of interest" description="Disordered" evidence="2">
    <location>
        <begin position="142"/>
        <end position="162"/>
    </location>
</feature>
<comment type="similarity">
    <text evidence="1">Belongs to the amidase family.</text>
</comment>
<dbReference type="GO" id="GO:0003824">
    <property type="term" value="F:catalytic activity"/>
    <property type="evidence" value="ECO:0007669"/>
    <property type="project" value="InterPro"/>
</dbReference>
<dbReference type="InterPro" id="IPR000120">
    <property type="entry name" value="Amidase"/>
</dbReference>
<keyword evidence="5" id="KW-1185">Reference proteome</keyword>
<evidence type="ECO:0000313" key="4">
    <source>
        <dbReference type="EMBL" id="KAE8766001.1"/>
    </source>
</evidence>
<dbReference type="PANTHER" id="PTHR11895:SF7">
    <property type="entry name" value="GLUTAMYL-TRNA(GLN) AMIDOTRANSFERASE SUBUNIT A, MITOCHONDRIAL"/>
    <property type="match status" value="1"/>
</dbReference>
<dbReference type="InterPro" id="IPR036928">
    <property type="entry name" value="AS_sf"/>
</dbReference>
<dbReference type="Gene3D" id="3.90.1300.10">
    <property type="entry name" value="Amidase signature (AS) domain"/>
    <property type="match status" value="1"/>
</dbReference>
<protein>
    <submittedName>
        <fullName evidence="4">Amidase</fullName>
    </submittedName>
</protein>
<dbReference type="PROSITE" id="PS00571">
    <property type="entry name" value="AMIDASES"/>
    <property type="match status" value="1"/>
</dbReference>
<dbReference type="EMBL" id="WHJE01000002">
    <property type="protein sequence ID" value="KAE8766001.1"/>
    <property type="molecule type" value="Genomic_DNA"/>
</dbReference>
<name>A0A7J5UUM8_9MICO</name>
<dbReference type="Proteomes" id="UP000451860">
    <property type="component" value="Unassembled WGS sequence"/>
</dbReference>
<proteinExistence type="inferred from homology"/>
<sequence length="481" mass="51921">MSEEIWQWSAVQTADAIKNGVISSREAVASTLQRIEEVNPVVNALVEVLADNALAAADEADARRRAGEPLGPLHGVPVTTKVNTDQAGCATTNGVTAFRDAVVDRDSPTIENWRKAGAVFVGRSNTPAFSIRWFTDNELHGRTRNPWNPERTPGGSSGGAAAAVSTGMGHIAHGNDVGGSIRYPAAACGVVGLRPTPGRVPTWNMAEDQDQLLAAQTMWVQGPLARSVADAELGLRAMAAPNPRDPHYVPAPLHGAPLQRRRVAVLRDVGVAALDPAVDAAITAAAGWFQDAGYEVEGVQLPLFAEAWRLWWQLVQGVEFEDLGRLIEQHGDEAIRKSADNQFAVTKRMHSDFGLDAYMRGYGRRATLMRQLQLFLQDFPVLLTPISAERTFEIDADLQDVDRMEQVINAQWPMMSLALLGFPGLSVPVSRGDGLPIGVQLVGQKFREDVILEAGRVIEARNDVSAPIDPVFSSVAQAARS</sequence>
<organism evidence="4 5">
    <name type="scientific">Georgenia thermotolerans</name>
    <dbReference type="NCBI Taxonomy" id="527326"/>
    <lineage>
        <taxon>Bacteria</taxon>
        <taxon>Bacillati</taxon>
        <taxon>Actinomycetota</taxon>
        <taxon>Actinomycetes</taxon>
        <taxon>Micrococcales</taxon>
        <taxon>Bogoriellaceae</taxon>
        <taxon>Georgenia</taxon>
    </lineage>
</organism>